<proteinExistence type="predicted"/>
<dbReference type="EnsemblMetazoa" id="ASIC016180-RA">
    <property type="protein sequence ID" value="ASIC016180-PA"/>
    <property type="gene ID" value="ASIC016180"/>
</dbReference>
<dbReference type="EMBL" id="KE525337">
    <property type="protein sequence ID" value="KFB48057.1"/>
    <property type="molecule type" value="Genomic_DNA"/>
</dbReference>
<name>A0A084WCW3_ANOSI</name>
<dbReference type="VEuPathDB" id="VectorBase:ASIC016180"/>
<organism evidence="1">
    <name type="scientific">Anopheles sinensis</name>
    <name type="common">Mosquito</name>
    <dbReference type="NCBI Taxonomy" id="74873"/>
    <lineage>
        <taxon>Eukaryota</taxon>
        <taxon>Metazoa</taxon>
        <taxon>Ecdysozoa</taxon>
        <taxon>Arthropoda</taxon>
        <taxon>Hexapoda</taxon>
        <taxon>Insecta</taxon>
        <taxon>Pterygota</taxon>
        <taxon>Neoptera</taxon>
        <taxon>Endopterygota</taxon>
        <taxon>Diptera</taxon>
        <taxon>Nematocera</taxon>
        <taxon>Culicoidea</taxon>
        <taxon>Culicidae</taxon>
        <taxon>Anophelinae</taxon>
        <taxon>Anopheles</taxon>
    </lineage>
</organism>
<evidence type="ECO:0000313" key="1">
    <source>
        <dbReference type="EMBL" id="KFB48057.1"/>
    </source>
</evidence>
<accession>A0A084WCW3</accession>
<dbReference type="Proteomes" id="UP000030765">
    <property type="component" value="Unassembled WGS sequence"/>
</dbReference>
<dbReference type="AlphaFoldDB" id="A0A084WCW3"/>
<gene>
    <name evidence="1" type="ORF">ZHAS_00016180</name>
</gene>
<protein>
    <submittedName>
        <fullName evidence="1 2">Uncharacterized protein</fullName>
    </submittedName>
</protein>
<reference evidence="2" key="2">
    <citation type="submission" date="2020-05" db="UniProtKB">
        <authorList>
            <consortium name="EnsemblMetazoa"/>
        </authorList>
    </citation>
    <scope>IDENTIFICATION</scope>
</reference>
<dbReference type="EMBL" id="ATLV01022890">
    <property type="status" value="NOT_ANNOTATED_CDS"/>
    <property type="molecule type" value="Genomic_DNA"/>
</dbReference>
<reference evidence="1 3" key="1">
    <citation type="journal article" date="2014" name="BMC Genomics">
        <title>Genome sequence of Anopheles sinensis provides insight into genetics basis of mosquito competence for malaria parasites.</title>
        <authorList>
            <person name="Zhou D."/>
            <person name="Zhang D."/>
            <person name="Ding G."/>
            <person name="Shi L."/>
            <person name="Hou Q."/>
            <person name="Ye Y."/>
            <person name="Xu Y."/>
            <person name="Zhou H."/>
            <person name="Xiong C."/>
            <person name="Li S."/>
            <person name="Yu J."/>
            <person name="Hong S."/>
            <person name="Yu X."/>
            <person name="Zou P."/>
            <person name="Chen C."/>
            <person name="Chang X."/>
            <person name="Wang W."/>
            <person name="Lv Y."/>
            <person name="Sun Y."/>
            <person name="Ma L."/>
            <person name="Shen B."/>
            <person name="Zhu C."/>
        </authorList>
    </citation>
    <scope>NUCLEOTIDE SEQUENCE [LARGE SCALE GENOMIC DNA]</scope>
</reference>
<keyword evidence="3" id="KW-1185">Reference proteome</keyword>
<sequence length="61" mass="6540">MTKGCCKTSPKEYFVFGMIGTRFVYRTNRFIGGSACLASCAADLGPGLIGNFLSLEDNHDG</sequence>
<evidence type="ECO:0000313" key="2">
    <source>
        <dbReference type="EnsemblMetazoa" id="ASIC016180-PA"/>
    </source>
</evidence>
<evidence type="ECO:0000313" key="3">
    <source>
        <dbReference type="Proteomes" id="UP000030765"/>
    </source>
</evidence>